<name>A0A229RBN4_AMYAL</name>
<dbReference type="EMBL" id="NMQU01000133">
    <property type="protein sequence ID" value="OXM43995.1"/>
    <property type="molecule type" value="Genomic_DNA"/>
</dbReference>
<sequence>MSEPYDSRFTLPSIDDAPSTEAGVILMGLDAERLLAGVGLARLADEPGLVALAVDQARHDALDLRTDALVEAGILRWRAVRPLIEAGPEMTAAGSLRREWEHTTARVTATVSGLGPASVACLAACWLRRDDVDAMAKFAEHGRAPEKGSGTHDVLSRVFAD</sequence>
<dbReference type="InterPro" id="IPR046178">
    <property type="entry name" value="DUF6187"/>
</dbReference>
<gene>
    <name evidence="1" type="ORF">CFP75_36185</name>
</gene>
<dbReference type="AlphaFoldDB" id="A0A229RBN4"/>
<evidence type="ECO:0000313" key="2">
    <source>
        <dbReference type="Proteomes" id="UP000215563"/>
    </source>
</evidence>
<dbReference type="OrthoDB" id="4248278at2"/>
<reference evidence="1 2" key="1">
    <citation type="submission" date="2017-07" db="EMBL/GenBank/DDBJ databases">
        <title>Amycolatopsis alba DSM 44262 Genome sequencing and assembly.</title>
        <authorList>
            <person name="Kaur N."/>
            <person name="Mayilraj S."/>
        </authorList>
    </citation>
    <scope>NUCLEOTIDE SEQUENCE [LARGE SCALE GENOMIC DNA]</scope>
    <source>
        <strain evidence="1 2">DSM 44262</strain>
    </source>
</reference>
<dbReference type="Proteomes" id="UP000215563">
    <property type="component" value="Unassembled WGS sequence"/>
</dbReference>
<evidence type="ECO:0000313" key="1">
    <source>
        <dbReference type="EMBL" id="OXM43995.1"/>
    </source>
</evidence>
<dbReference type="Pfam" id="PF19685">
    <property type="entry name" value="DUF6187"/>
    <property type="match status" value="1"/>
</dbReference>
<keyword evidence="2" id="KW-1185">Reference proteome</keyword>
<accession>A0A229RBN4</accession>
<dbReference type="RefSeq" id="WP_020629596.1">
    <property type="nucleotide sequence ID" value="NZ_KB913032.1"/>
</dbReference>
<protein>
    <submittedName>
        <fullName evidence="1">Uncharacterized protein</fullName>
    </submittedName>
</protein>
<proteinExistence type="predicted"/>
<organism evidence="1 2">
    <name type="scientific">Amycolatopsis alba DSM 44262</name>
    <dbReference type="NCBI Taxonomy" id="1125972"/>
    <lineage>
        <taxon>Bacteria</taxon>
        <taxon>Bacillati</taxon>
        <taxon>Actinomycetota</taxon>
        <taxon>Actinomycetes</taxon>
        <taxon>Pseudonocardiales</taxon>
        <taxon>Pseudonocardiaceae</taxon>
        <taxon>Amycolatopsis</taxon>
    </lineage>
</organism>
<comment type="caution">
    <text evidence="1">The sequence shown here is derived from an EMBL/GenBank/DDBJ whole genome shotgun (WGS) entry which is preliminary data.</text>
</comment>